<dbReference type="EMBL" id="NCSJ02000280">
    <property type="protein sequence ID" value="RFU26157.1"/>
    <property type="molecule type" value="Genomic_DNA"/>
</dbReference>
<feature type="non-terminal residue" evidence="3">
    <location>
        <position position="426"/>
    </location>
</feature>
<dbReference type="OrthoDB" id="194358at2759"/>
<dbReference type="Pfam" id="PF12796">
    <property type="entry name" value="Ank_2"/>
    <property type="match status" value="1"/>
</dbReference>
<reference evidence="3 4" key="1">
    <citation type="submission" date="2018-05" db="EMBL/GenBank/DDBJ databases">
        <title>Draft genome sequence of Scytalidium lignicola DSM 105466, a ubiquitous saprotrophic fungus.</title>
        <authorList>
            <person name="Buettner E."/>
            <person name="Gebauer A.M."/>
            <person name="Hofrichter M."/>
            <person name="Liers C."/>
            <person name="Kellner H."/>
        </authorList>
    </citation>
    <scope>NUCLEOTIDE SEQUENCE [LARGE SCALE GENOMIC DNA]</scope>
    <source>
        <strain evidence="3 4">DSM 105466</strain>
    </source>
</reference>
<evidence type="ECO:0000256" key="2">
    <source>
        <dbReference type="ARBA" id="ARBA00023043"/>
    </source>
</evidence>
<dbReference type="Proteomes" id="UP000258309">
    <property type="component" value="Unassembled WGS sequence"/>
</dbReference>
<dbReference type="GO" id="GO:0003723">
    <property type="term" value="F:RNA binding"/>
    <property type="evidence" value="ECO:0007669"/>
    <property type="project" value="TreeGrafter"/>
</dbReference>
<gene>
    <name evidence="3" type="ORF">B7463_g10181</name>
</gene>
<organism evidence="3 4">
    <name type="scientific">Scytalidium lignicola</name>
    <name type="common">Hyphomycete</name>
    <dbReference type="NCBI Taxonomy" id="5539"/>
    <lineage>
        <taxon>Eukaryota</taxon>
        <taxon>Fungi</taxon>
        <taxon>Dikarya</taxon>
        <taxon>Ascomycota</taxon>
        <taxon>Pezizomycotina</taxon>
        <taxon>Leotiomycetes</taxon>
        <taxon>Leotiomycetes incertae sedis</taxon>
        <taxon>Scytalidium</taxon>
    </lineage>
</organism>
<sequence>MATNAKDFPDPNYNLSLEQVIEQTIQFLFPCQWANDFPAYSSFSQFVIDLEALNNKAFLLAAEQGNTALLPVIIGRPGFNAHSLAKNGCNALSLAAEQGETGAIEYLLTVPHINKNLYDLDKSTPLLRAVRNFHTAASITLLNDDEVDVDSVSLGFQTPLGLAVETNQKLIAQRIAQRISKSIYSPTKDRAWEIIYPAVKFDDLEFIKLFLSKYEFIDLLWSCPLVKGVHQLGQWLFSTLRKYHCLNLTDAGGSRLLTWAIERGLALLVMQLIDNPTTEVDFYDQEGETPLTQAVKRKHIGIIEQLVNRRQELHNILVMKRNIASERPLGIAITQHNIEAARLLIGTKEMEINNSCSLAFTPLEMALDLGDIDMMKLILPIKGVNTQFAFDMLGRKKIISLSDEYKINRMRDMLKEYLKSFPATDL</sequence>
<dbReference type="InterPro" id="IPR036770">
    <property type="entry name" value="Ankyrin_rpt-contain_sf"/>
</dbReference>
<evidence type="ECO:0000256" key="1">
    <source>
        <dbReference type="ARBA" id="ARBA00022737"/>
    </source>
</evidence>
<dbReference type="SMART" id="SM00248">
    <property type="entry name" value="ANK"/>
    <property type="match status" value="7"/>
</dbReference>
<keyword evidence="2" id="KW-0040">ANK repeat</keyword>
<accession>A0A3E2GYS4</accession>
<protein>
    <submittedName>
        <fullName evidence="3">Uncharacterized protein</fullName>
    </submittedName>
</protein>
<dbReference type="PANTHER" id="PTHR24141:SF1">
    <property type="entry name" value="2-5A-DEPENDENT RIBONUCLEASE"/>
    <property type="match status" value="1"/>
</dbReference>
<evidence type="ECO:0000313" key="4">
    <source>
        <dbReference type="Proteomes" id="UP000258309"/>
    </source>
</evidence>
<keyword evidence="4" id="KW-1185">Reference proteome</keyword>
<dbReference type="STRING" id="5539.A0A3E2GYS4"/>
<evidence type="ECO:0000313" key="3">
    <source>
        <dbReference type="EMBL" id="RFU26157.1"/>
    </source>
</evidence>
<comment type="caution">
    <text evidence="3">The sequence shown here is derived from an EMBL/GenBank/DDBJ whole genome shotgun (WGS) entry which is preliminary data.</text>
</comment>
<dbReference type="GO" id="GO:0004540">
    <property type="term" value="F:RNA nuclease activity"/>
    <property type="evidence" value="ECO:0007669"/>
    <property type="project" value="TreeGrafter"/>
</dbReference>
<feature type="non-terminal residue" evidence="3">
    <location>
        <position position="1"/>
    </location>
</feature>
<dbReference type="AlphaFoldDB" id="A0A3E2GYS4"/>
<proteinExistence type="predicted"/>
<dbReference type="SUPFAM" id="SSF48403">
    <property type="entry name" value="Ankyrin repeat"/>
    <property type="match status" value="1"/>
</dbReference>
<dbReference type="PANTHER" id="PTHR24141">
    <property type="entry name" value="2-5A-DEPENDENT RIBONUCLEASE"/>
    <property type="match status" value="1"/>
</dbReference>
<dbReference type="InterPro" id="IPR002110">
    <property type="entry name" value="Ankyrin_rpt"/>
</dbReference>
<keyword evidence="1" id="KW-0677">Repeat</keyword>
<dbReference type="GO" id="GO:0006396">
    <property type="term" value="P:RNA processing"/>
    <property type="evidence" value="ECO:0007669"/>
    <property type="project" value="TreeGrafter"/>
</dbReference>
<dbReference type="Gene3D" id="1.25.40.20">
    <property type="entry name" value="Ankyrin repeat-containing domain"/>
    <property type="match status" value="2"/>
</dbReference>
<name>A0A3E2GYS4_SCYLI</name>